<sequence length="249" mass="28708">MGNQLKINLKKAIQTSFHTLCHQLLIEGYSAMLKERDEAEFNHKRHKELQNLLGDNTCVPPLDFDFKEWGEEDISETLLEKMQIQPMASLHKISVQREYYLSRKEATSKKTSAKEARRIDFHFSNWTEENEKKYFAEAKNVSCNDWAKKSGAKIQASNTVARYIATGIKALVDEKYEKIQGCMLAYVVNGLPSDAVEKLNKKLQKDSLPPKYGLIENKHTIQNYEECYSSNNPNAPINKTIKHIFLKFS</sequence>
<dbReference type="Proteomes" id="UP000004095">
    <property type="component" value="Unassembled WGS sequence"/>
</dbReference>
<name>A1ZMF5_MICM2</name>
<dbReference type="OrthoDB" id="1096161at2"/>
<reference evidence="1 2" key="1">
    <citation type="submission" date="2007-01" db="EMBL/GenBank/DDBJ databases">
        <authorList>
            <person name="Haygood M."/>
            <person name="Podell S."/>
            <person name="Anderson C."/>
            <person name="Hopkinson B."/>
            <person name="Roe K."/>
            <person name="Barbeau K."/>
            <person name="Gaasterland T."/>
            <person name="Ferriera S."/>
            <person name="Johnson J."/>
            <person name="Kravitz S."/>
            <person name="Beeson K."/>
            <person name="Sutton G."/>
            <person name="Rogers Y.-H."/>
            <person name="Friedman R."/>
            <person name="Frazier M."/>
            <person name="Venter J.C."/>
        </authorList>
    </citation>
    <scope>NUCLEOTIDE SEQUENCE [LARGE SCALE GENOMIC DNA]</scope>
    <source>
        <strain evidence="1 2">ATCC 23134</strain>
    </source>
</reference>
<accession>A1ZMF5</accession>
<keyword evidence="2" id="KW-1185">Reference proteome</keyword>
<evidence type="ECO:0000313" key="2">
    <source>
        <dbReference type="Proteomes" id="UP000004095"/>
    </source>
</evidence>
<gene>
    <name evidence="1" type="ORF">M23134_03887</name>
</gene>
<comment type="caution">
    <text evidence="1">The sequence shown here is derived from an EMBL/GenBank/DDBJ whole genome shotgun (WGS) entry which is preliminary data.</text>
</comment>
<evidence type="ECO:0000313" key="1">
    <source>
        <dbReference type="EMBL" id="EAY28335.1"/>
    </source>
</evidence>
<proteinExistence type="predicted"/>
<organism evidence="1 2">
    <name type="scientific">Microscilla marina ATCC 23134</name>
    <dbReference type="NCBI Taxonomy" id="313606"/>
    <lineage>
        <taxon>Bacteria</taxon>
        <taxon>Pseudomonadati</taxon>
        <taxon>Bacteroidota</taxon>
        <taxon>Cytophagia</taxon>
        <taxon>Cytophagales</taxon>
        <taxon>Microscillaceae</taxon>
        <taxon>Microscilla</taxon>
    </lineage>
</organism>
<dbReference type="RefSeq" id="WP_002698020.1">
    <property type="nucleotide sequence ID" value="NZ_AAWS01000016.1"/>
</dbReference>
<dbReference type="AlphaFoldDB" id="A1ZMF5"/>
<protein>
    <submittedName>
        <fullName evidence="1">Uncharacterized protein</fullName>
    </submittedName>
</protein>
<dbReference type="EMBL" id="AAWS01000016">
    <property type="protein sequence ID" value="EAY28335.1"/>
    <property type="molecule type" value="Genomic_DNA"/>
</dbReference>